<dbReference type="EMBL" id="CP003065">
    <property type="protein sequence ID" value="AEV68292.1"/>
    <property type="molecule type" value="Genomic_DNA"/>
</dbReference>
<evidence type="ECO:0000256" key="5">
    <source>
        <dbReference type="SAM" id="Phobius"/>
    </source>
</evidence>
<dbReference type="Pfam" id="PF13174">
    <property type="entry name" value="TPR_6"/>
    <property type="match status" value="1"/>
</dbReference>
<dbReference type="RefSeq" id="WP_014254881.1">
    <property type="nucleotide sequence ID" value="NC_016627.1"/>
</dbReference>
<keyword evidence="5" id="KW-0812">Transmembrane</keyword>
<dbReference type="InterPro" id="IPR011990">
    <property type="entry name" value="TPR-like_helical_dom_sf"/>
</dbReference>
<dbReference type="SUPFAM" id="SSF48452">
    <property type="entry name" value="TPR-like"/>
    <property type="match status" value="1"/>
</dbReference>
<dbReference type="AlphaFoldDB" id="G8LSI8"/>
<dbReference type="InterPro" id="IPR025330">
    <property type="entry name" value="DUF4236"/>
</dbReference>
<feature type="transmembrane region" description="Helical" evidence="5">
    <location>
        <begin position="105"/>
        <end position="134"/>
    </location>
</feature>
<sequence length="331" mass="38405">MGFRYRRSIRVGKGVRLNISKKGIGVSVGFKGARIGVGPRGLIRTYSIPGTSISYIKQTSFKSKRNRSGSIRSSNSDTGNFSSNKASSGDKTFYFQKQKTNEKKWLVLGIISLFFAFVNPGFIVFLLLFAFLYYRGLNNPENRSKKLYNKALELFLNKKFSKALTLLQRSVEYFEDNIFSHFILAIIYHDQNQFDQAIRHIDKYISRNPNDIAAKFIKADCFFESQQYELAIDLLQSFKFYSEEYEINRILLLGKCYFNLEKYDIAIEQFKKAPIMKKKINEDILECKYWLGVSYYKTGDKKKAKTQLAKVYAENSNFLEVEKYAEELGLI</sequence>
<reference evidence="7 8" key="2">
    <citation type="journal article" date="2012" name="Stand. Genomic Sci.">
        <title>Complete Genome Sequence of Clostridium clariflavum DSM 19732.</title>
        <authorList>
            <person name="Izquierdo J.A."/>
            <person name="Goodwin L."/>
            <person name="Davenport K.W."/>
            <person name="Teshima H."/>
            <person name="Bruce D."/>
            <person name="Detter C."/>
            <person name="Tapia R."/>
            <person name="Han S."/>
            <person name="Land M."/>
            <person name="Hauser L."/>
            <person name="Jeffries C.D."/>
            <person name="Han J."/>
            <person name="Pitluck S."/>
            <person name="Nolan M."/>
            <person name="Chen A."/>
            <person name="Huntemann M."/>
            <person name="Mavromatis K."/>
            <person name="Mikhailova N."/>
            <person name="Liolios K."/>
            <person name="Woyke T."/>
            <person name="Lynd L.R."/>
        </authorList>
    </citation>
    <scope>NUCLEOTIDE SEQUENCE [LARGE SCALE GENOMIC DNA]</scope>
    <source>
        <strain evidence="8">DSM 19732 / NBRC 101661 / EBR45</strain>
    </source>
</reference>
<keyword evidence="1" id="KW-0677">Repeat</keyword>
<gene>
    <name evidence="7" type="ordered locus">Clocl_1670</name>
</gene>
<keyword evidence="5" id="KW-0472">Membrane</keyword>
<dbReference type="SMART" id="SM00028">
    <property type="entry name" value="TPR"/>
    <property type="match status" value="4"/>
</dbReference>
<dbReference type="Gene3D" id="1.25.40.10">
    <property type="entry name" value="Tetratricopeptide repeat domain"/>
    <property type="match status" value="2"/>
</dbReference>
<dbReference type="PANTHER" id="PTHR45586">
    <property type="entry name" value="TPR REPEAT-CONTAINING PROTEIN PA4667"/>
    <property type="match status" value="1"/>
</dbReference>
<evidence type="ECO:0000313" key="7">
    <source>
        <dbReference type="EMBL" id="AEV68292.1"/>
    </source>
</evidence>
<dbReference type="InterPro" id="IPR019734">
    <property type="entry name" value="TPR_rpt"/>
</dbReference>
<evidence type="ECO:0000256" key="2">
    <source>
        <dbReference type="ARBA" id="ARBA00022803"/>
    </source>
</evidence>
<keyword evidence="5" id="KW-1133">Transmembrane helix</keyword>
<protein>
    <submittedName>
        <fullName evidence="7">Tetratricopeptide repeat protein</fullName>
    </submittedName>
</protein>
<dbReference type="PROSITE" id="PS50005">
    <property type="entry name" value="TPR"/>
    <property type="match status" value="1"/>
</dbReference>
<organism evidence="7 8">
    <name type="scientific">Acetivibrio clariflavus (strain DSM 19732 / NBRC 101661 / EBR45)</name>
    <name type="common">Clostridium clariflavum</name>
    <dbReference type="NCBI Taxonomy" id="720554"/>
    <lineage>
        <taxon>Bacteria</taxon>
        <taxon>Bacillati</taxon>
        <taxon>Bacillota</taxon>
        <taxon>Clostridia</taxon>
        <taxon>Eubacteriales</taxon>
        <taxon>Oscillospiraceae</taxon>
        <taxon>Acetivibrio</taxon>
    </lineage>
</organism>
<dbReference type="STRING" id="720554.Clocl_1670"/>
<proteinExistence type="predicted"/>
<name>G8LSI8_ACECE</name>
<dbReference type="eggNOG" id="COG0457">
    <property type="taxonomic scope" value="Bacteria"/>
</dbReference>
<keyword evidence="8" id="KW-1185">Reference proteome</keyword>
<evidence type="ECO:0000256" key="3">
    <source>
        <dbReference type="PROSITE-ProRule" id="PRU00339"/>
    </source>
</evidence>
<feature type="domain" description="DUF4236" evidence="6">
    <location>
        <begin position="3"/>
        <end position="55"/>
    </location>
</feature>
<accession>G8LSI8</accession>
<reference evidence="8" key="1">
    <citation type="submission" date="2011-12" db="EMBL/GenBank/DDBJ databases">
        <title>Complete sequence of Clostridium clariflavum DSM 19732.</title>
        <authorList>
            <consortium name="US DOE Joint Genome Institute"/>
            <person name="Lucas S."/>
            <person name="Han J."/>
            <person name="Lapidus A."/>
            <person name="Cheng J.-F."/>
            <person name="Goodwin L."/>
            <person name="Pitluck S."/>
            <person name="Peters L."/>
            <person name="Teshima H."/>
            <person name="Detter J.C."/>
            <person name="Han C."/>
            <person name="Tapia R."/>
            <person name="Land M."/>
            <person name="Hauser L."/>
            <person name="Kyrpides N."/>
            <person name="Ivanova N."/>
            <person name="Pagani I."/>
            <person name="Kitzmiller T."/>
            <person name="Lynd L."/>
            <person name="Izquierdo J."/>
            <person name="Woyke T."/>
        </authorList>
    </citation>
    <scope>NUCLEOTIDE SEQUENCE [LARGE SCALE GENOMIC DNA]</scope>
    <source>
        <strain evidence="8">DSM 19732 / NBRC 101661 / EBR45</strain>
    </source>
</reference>
<dbReference type="Proteomes" id="UP000005435">
    <property type="component" value="Chromosome"/>
</dbReference>
<dbReference type="PANTHER" id="PTHR45586:SF1">
    <property type="entry name" value="LIPOPOLYSACCHARIDE ASSEMBLY PROTEIN B"/>
    <property type="match status" value="1"/>
</dbReference>
<evidence type="ECO:0000313" key="8">
    <source>
        <dbReference type="Proteomes" id="UP000005435"/>
    </source>
</evidence>
<dbReference type="HOGENOM" id="CLU_838633_0_0_9"/>
<dbReference type="Pfam" id="PF14020">
    <property type="entry name" value="DUF4236"/>
    <property type="match status" value="1"/>
</dbReference>
<feature type="region of interest" description="Disordered" evidence="4">
    <location>
        <begin position="64"/>
        <end position="85"/>
    </location>
</feature>
<dbReference type="InterPro" id="IPR051012">
    <property type="entry name" value="CellSynth/LPSAsmb/PSIAsmb"/>
</dbReference>
<dbReference type="KEGG" id="ccl:Clocl_1670"/>
<dbReference type="Pfam" id="PF12895">
    <property type="entry name" value="ANAPC3"/>
    <property type="match status" value="1"/>
</dbReference>
<evidence type="ECO:0000256" key="4">
    <source>
        <dbReference type="SAM" id="MobiDB-lite"/>
    </source>
</evidence>
<feature type="repeat" description="TPR" evidence="3">
    <location>
        <begin position="178"/>
        <end position="211"/>
    </location>
</feature>
<evidence type="ECO:0000259" key="6">
    <source>
        <dbReference type="Pfam" id="PF14020"/>
    </source>
</evidence>
<keyword evidence="2 3" id="KW-0802">TPR repeat</keyword>
<evidence type="ECO:0000256" key="1">
    <source>
        <dbReference type="ARBA" id="ARBA00022737"/>
    </source>
</evidence>